<evidence type="ECO:0000313" key="2">
    <source>
        <dbReference type="EMBL" id="KAJ7693969.1"/>
    </source>
</evidence>
<protein>
    <submittedName>
        <fullName evidence="2">Uncharacterized protein</fullName>
    </submittedName>
</protein>
<sequence length="182" mass="20735">MSHTASPQEEAESLIKDISSINKGKLDSDSYKWPVIDYDHVSTVTCETILALINPTVPKFRGYDHVTPETPRKKQIARELDYVIADRKMLAARRVFRAQALDQTIQAKLASILRFLRSARRTETEEFNFPSSEEALLGNLRDLRRALDEVEDMVRENTDGDFTEPSTEWGDADATRVESKAF</sequence>
<feature type="region of interest" description="Disordered" evidence="1">
    <location>
        <begin position="155"/>
        <end position="182"/>
    </location>
</feature>
<feature type="compositionally biased region" description="Basic and acidic residues" evidence="1">
    <location>
        <begin position="173"/>
        <end position="182"/>
    </location>
</feature>
<accession>A0AAD7GLX0</accession>
<organism evidence="2 3">
    <name type="scientific">Mycena rosella</name>
    <name type="common">Pink bonnet</name>
    <name type="synonym">Agaricus rosellus</name>
    <dbReference type="NCBI Taxonomy" id="1033263"/>
    <lineage>
        <taxon>Eukaryota</taxon>
        <taxon>Fungi</taxon>
        <taxon>Dikarya</taxon>
        <taxon>Basidiomycota</taxon>
        <taxon>Agaricomycotina</taxon>
        <taxon>Agaricomycetes</taxon>
        <taxon>Agaricomycetidae</taxon>
        <taxon>Agaricales</taxon>
        <taxon>Marasmiineae</taxon>
        <taxon>Mycenaceae</taxon>
        <taxon>Mycena</taxon>
    </lineage>
</organism>
<keyword evidence="3" id="KW-1185">Reference proteome</keyword>
<evidence type="ECO:0000313" key="3">
    <source>
        <dbReference type="Proteomes" id="UP001221757"/>
    </source>
</evidence>
<evidence type="ECO:0000256" key="1">
    <source>
        <dbReference type="SAM" id="MobiDB-lite"/>
    </source>
</evidence>
<name>A0AAD7GLX0_MYCRO</name>
<reference evidence="2" key="1">
    <citation type="submission" date="2023-03" db="EMBL/GenBank/DDBJ databases">
        <title>Massive genome expansion in bonnet fungi (Mycena s.s.) driven by repeated elements and novel gene families across ecological guilds.</title>
        <authorList>
            <consortium name="Lawrence Berkeley National Laboratory"/>
            <person name="Harder C.B."/>
            <person name="Miyauchi S."/>
            <person name="Viragh M."/>
            <person name="Kuo A."/>
            <person name="Thoen E."/>
            <person name="Andreopoulos B."/>
            <person name="Lu D."/>
            <person name="Skrede I."/>
            <person name="Drula E."/>
            <person name="Henrissat B."/>
            <person name="Morin E."/>
            <person name="Kohler A."/>
            <person name="Barry K."/>
            <person name="LaButti K."/>
            <person name="Morin E."/>
            <person name="Salamov A."/>
            <person name="Lipzen A."/>
            <person name="Mereny Z."/>
            <person name="Hegedus B."/>
            <person name="Baldrian P."/>
            <person name="Stursova M."/>
            <person name="Weitz H."/>
            <person name="Taylor A."/>
            <person name="Grigoriev I.V."/>
            <person name="Nagy L.G."/>
            <person name="Martin F."/>
            <person name="Kauserud H."/>
        </authorList>
    </citation>
    <scope>NUCLEOTIDE SEQUENCE</scope>
    <source>
        <strain evidence="2">CBHHK067</strain>
    </source>
</reference>
<dbReference type="Proteomes" id="UP001221757">
    <property type="component" value="Unassembled WGS sequence"/>
</dbReference>
<dbReference type="EMBL" id="JARKIE010000044">
    <property type="protein sequence ID" value="KAJ7693969.1"/>
    <property type="molecule type" value="Genomic_DNA"/>
</dbReference>
<dbReference type="AlphaFoldDB" id="A0AAD7GLX0"/>
<proteinExistence type="predicted"/>
<gene>
    <name evidence="2" type="ORF">B0H17DRAFT_1178854</name>
</gene>
<comment type="caution">
    <text evidence="2">The sequence shown here is derived from an EMBL/GenBank/DDBJ whole genome shotgun (WGS) entry which is preliminary data.</text>
</comment>